<keyword evidence="3" id="KW-0547">Nucleotide-binding</keyword>
<evidence type="ECO:0000313" key="7">
    <source>
        <dbReference type="Proteomes" id="UP001559025"/>
    </source>
</evidence>
<dbReference type="GO" id="GO:0005524">
    <property type="term" value="F:ATP binding"/>
    <property type="evidence" value="ECO:0007669"/>
    <property type="project" value="UniProtKB-KW"/>
</dbReference>
<keyword evidence="2" id="KW-0813">Transport</keyword>
<accession>A0ABV3WNV2</accession>
<reference evidence="6 7" key="1">
    <citation type="submission" date="2024-01" db="EMBL/GenBank/DDBJ databases">
        <title>New evidence supports the origin of RcGTA from prophage.</title>
        <authorList>
            <person name="Xu Y."/>
            <person name="Liu B."/>
            <person name="Chen F."/>
        </authorList>
    </citation>
    <scope>NUCLEOTIDE SEQUENCE [LARGE SCALE GENOMIC DNA]</scope>
    <source>
        <strain evidence="6 7">CBW1107-2</strain>
    </source>
</reference>
<comment type="similarity">
    <text evidence="1">Belongs to the ABC transporter superfamily.</text>
</comment>
<dbReference type="InterPro" id="IPR003439">
    <property type="entry name" value="ABC_transporter-like_ATP-bd"/>
</dbReference>
<dbReference type="CDD" id="cd03293">
    <property type="entry name" value="ABC_NrtD_SsuB_transporters"/>
    <property type="match status" value="1"/>
</dbReference>
<dbReference type="InterPro" id="IPR050166">
    <property type="entry name" value="ABC_transporter_ATP-bind"/>
</dbReference>
<dbReference type="SMART" id="SM00382">
    <property type="entry name" value="AAA"/>
    <property type="match status" value="1"/>
</dbReference>
<keyword evidence="7" id="KW-1185">Reference proteome</keyword>
<dbReference type="EMBL" id="JAZHFV010000001">
    <property type="protein sequence ID" value="MEX4006338.1"/>
    <property type="molecule type" value="Genomic_DNA"/>
</dbReference>
<dbReference type="Gene3D" id="3.40.50.300">
    <property type="entry name" value="P-loop containing nucleotide triphosphate hydrolases"/>
    <property type="match status" value="1"/>
</dbReference>
<dbReference type="InterPro" id="IPR003593">
    <property type="entry name" value="AAA+_ATPase"/>
</dbReference>
<dbReference type="SUPFAM" id="SSF52540">
    <property type="entry name" value="P-loop containing nucleoside triphosphate hydrolases"/>
    <property type="match status" value="1"/>
</dbReference>
<dbReference type="InterPro" id="IPR017871">
    <property type="entry name" value="ABC_transporter-like_CS"/>
</dbReference>
<dbReference type="PROSITE" id="PS50893">
    <property type="entry name" value="ABC_TRANSPORTER_2"/>
    <property type="match status" value="1"/>
</dbReference>
<dbReference type="PANTHER" id="PTHR42788:SF13">
    <property type="entry name" value="ALIPHATIC SULFONATES IMPORT ATP-BINDING PROTEIN SSUB"/>
    <property type="match status" value="1"/>
</dbReference>
<dbReference type="PANTHER" id="PTHR42788">
    <property type="entry name" value="TAURINE IMPORT ATP-BINDING PROTEIN-RELATED"/>
    <property type="match status" value="1"/>
</dbReference>
<feature type="domain" description="ABC transporter" evidence="5">
    <location>
        <begin position="11"/>
        <end position="240"/>
    </location>
</feature>
<evidence type="ECO:0000313" key="6">
    <source>
        <dbReference type="EMBL" id="MEX4006338.1"/>
    </source>
</evidence>
<evidence type="ECO:0000256" key="4">
    <source>
        <dbReference type="ARBA" id="ARBA00022840"/>
    </source>
</evidence>
<sequence>MTAKQSTQPKLRVSGATKVYNTRSGDLTAIDRCSLDVMDGEIVSIVGPSGCGKTTLLWSMSGLHGLSSGEVLLDGVPVTGPNPEIGLVFQEANLLPWRDLDANINFPFEIKGTKPDRAWINELLHRVGLDGFGGRYPRELSGGMQQRAALVRALSYKPSLLLMDEPFGALDAFTREEMNRLVEEIWMDTHTTIVLITHSIEEAIFLSDRVVVMSPRPGRVASIHEIPFPRPRSLDIMASSEVFNLMNTIKMEIVGSRQSRYPQGGTAAAPQPARAAE</sequence>
<organism evidence="6 7">
    <name type="scientific">Neoaquamicrobium sediminum</name>
    <dbReference type="NCBI Taxonomy" id="1849104"/>
    <lineage>
        <taxon>Bacteria</taxon>
        <taxon>Pseudomonadati</taxon>
        <taxon>Pseudomonadota</taxon>
        <taxon>Alphaproteobacteria</taxon>
        <taxon>Hyphomicrobiales</taxon>
        <taxon>Phyllobacteriaceae</taxon>
        <taxon>Neoaquamicrobium</taxon>
    </lineage>
</organism>
<keyword evidence="4 6" id="KW-0067">ATP-binding</keyword>
<dbReference type="Proteomes" id="UP001559025">
    <property type="component" value="Unassembled WGS sequence"/>
</dbReference>
<proteinExistence type="inferred from homology"/>
<dbReference type="Pfam" id="PF00005">
    <property type="entry name" value="ABC_tran"/>
    <property type="match status" value="1"/>
</dbReference>
<evidence type="ECO:0000256" key="1">
    <source>
        <dbReference type="ARBA" id="ARBA00005417"/>
    </source>
</evidence>
<dbReference type="InterPro" id="IPR027417">
    <property type="entry name" value="P-loop_NTPase"/>
</dbReference>
<evidence type="ECO:0000256" key="3">
    <source>
        <dbReference type="ARBA" id="ARBA00022741"/>
    </source>
</evidence>
<gene>
    <name evidence="6" type="ORF">V1479_03415</name>
</gene>
<dbReference type="PROSITE" id="PS00211">
    <property type="entry name" value="ABC_TRANSPORTER_1"/>
    <property type="match status" value="1"/>
</dbReference>
<protein>
    <submittedName>
        <fullName evidence="6">ABC transporter ATP-binding protein</fullName>
    </submittedName>
</protein>
<name>A0ABV3WNV2_9HYPH</name>
<evidence type="ECO:0000256" key="2">
    <source>
        <dbReference type="ARBA" id="ARBA00022448"/>
    </source>
</evidence>
<dbReference type="RefSeq" id="WP_368801677.1">
    <property type="nucleotide sequence ID" value="NZ_JAZHFV010000001.1"/>
</dbReference>
<comment type="caution">
    <text evidence="6">The sequence shown here is derived from an EMBL/GenBank/DDBJ whole genome shotgun (WGS) entry which is preliminary data.</text>
</comment>
<evidence type="ECO:0000259" key="5">
    <source>
        <dbReference type="PROSITE" id="PS50893"/>
    </source>
</evidence>